<dbReference type="KEGG" id="sro:Sros_2527"/>
<proteinExistence type="predicted"/>
<accession>D2B323</accession>
<evidence type="ECO:0000313" key="2">
    <source>
        <dbReference type="EMBL" id="ACZ85503.1"/>
    </source>
</evidence>
<organism evidence="2 3">
    <name type="scientific">Streptosporangium roseum (strain ATCC 12428 / DSM 43021 / JCM 3005 / KCTC 9067 / NCIMB 10171 / NRRL 2505 / NI 9100)</name>
    <dbReference type="NCBI Taxonomy" id="479432"/>
    <lineage>
        <taxon>Bacteria</taxon>
        <taxon>Bacillati</taxon>
        <taxon>Actinomycetota</taxon>
        <taxon>Actinomycetes</taxon>
        <taxon>Streptosporangiales</taxon>
        <taxon>Streptosporangiaceae</taxon>
        <taxon>Streptosporangium</taxon>
    </lineage>
</organism>
<keyword evidence="3" id="KW-1185">Reference proteome</keyword>
<dbReference type="STRING" id="479432.Sros_2527"/>
<dbReference type="HOGENOM" id="CLU_2467745_0_0_11"/>
<gene>
    <name evidence="2" type="ordered locus">Sros_2527</name>
</gene>
<dbReference type="AlphaFoldDB" id="D2B323"/>
<dbReference type="EMBL" id="CP001814">
    <property type="protein sequence ID" value="ACZ85503.1"/>
    <property type="molecule type" value="Genomic_DNA"/>
</dbReference>
<feature type="region of interest" description="Disordered" evidence="1">
    <location>
        <begin position="1"/>
        <end position="88"/>
    </location>
</feature>
<reference evidence="2 3" key="1">
    <citation type="journal article" date="2010" name="Stand. Genomic Sci.">
        <title>Complete genome sequence of Streptosporangium roseum type strain (NI 9100).</title>
        <authorList>
            <person name="Nolan M."/>
            <person name="Sikorski J."/>
            <person name="Jando M."/>
            <person name="Lucas S."/>
            <person name="Lapidus A."/>
            <person name="Glavina Del Rio T."/>
            <person name="Chen F."/>
            <person name="Tice H."/>
            <person name="Pitluck S."/>
            <person name="Cheng J.F."/>
            <person name="Chertkov O."/>
            <person name="Sims D."/>
            <person name="Meincke L."/>
            <person name="Brettin T."/>
            <person name="Han C."/>
            <person name="Detter J.C."/>
            <person name="Bruce D."/>
            <person name="Goodwin L."/>
            <person name="Land M."/>
            <person name="Hauser L."/>
            <person name="Chang Y.J."/>
            <person name="Jeffries C.D."/>
            <person name="Ivanova N."/>
            <person name="Mavromatis K."/>
            <person name="Mikhailova N."/>
            <person name="Chen A."/>
            <person name="Palaniappan K."/>
            <person name="Chain P."/>
            <person name="Rohde M."/>
            <person name="Goker M."/>
            <person name="Bristow J."/>
            <person name="Eisen J.A."/>
            <person name="Markowitz V."/>
            <person name="Hugenholtz P."/>
            <person name="Kyrpides N.C."/>
            <person name="Klenk H.P."/>
        </authorList>
    </citation>
    <scope>NUCLEOTIDE SEQUENCE [LARGE SCALE GENOMIC DNA]</scope>
    <source>
        <strain evidence="3">ATCC 12428 / DSM 43021 / JCM 3005 / NI 9100</strain>
    </source>
</reference>
<dbReference type="Proteomes" id="UP000002029">
    <property type="component" value="Chromosome"/>
</dbReference>
<sequence length="88" mass="8919">MTPGGAPEAAPPAWPDGDRPPRYGSARPDEHGGCGYAGEHDGCGSARPDERDGCGYAGGRASTAGSKLARKGAVTVATCPASHLRTRR</sequence>
<name>D2B323_STRRD</name>
<feature type="compositionally biased region" description="Basic and acidic residues" evidence="1">
    <location>
        <begin position="16"/>
        <end position="53"/>
    </location>
</feature>
<evidence type="ECO:0000313" key="3">
    <source>
        <dbReference type="Proteomes" id="UP000002029"/>
    </source>
</evidence>
<evidence type="ECO:0000256" key="1">
    <source>
        <dbReference type="SAM" id="MobiDB-lite"/>
    </source>
</evidence>
<protein>
    <submittedName>
        <fullName evidence="2">Uncharacterized protein</fullName>
    </submittedName>
</protein>